<evidence type="ECO:0000313" key="2">
    <source>
        <dbReference type="Proteomes" id="UP000254304"/>
    </source>
</evidence>
<evidence type="ECO:0000313" key="1">
    <source>
        <dbReference type="EMBL" id="STS10449.1"/>
    </source>
</evidence>
<reference evidence="1 2" key="1">
    <citation type="submission" date="2018-06" db="EMBL/GenBank/DDBJ databases">
        <authorList>
            <consortium name="Pathogen Informatics"/>
            <person name="Doyle S."/>
        </authorList>
    </citation>
    <scope>NUCLEOTIDE SEQUENCE [LARGE SCALE GENOMIC DNA]</scope>
    <source>
        <strain evidence="1 2">NCTC12157</strain>
    </source>
</reference>
<sequence length="55" mass="6497">MRENGEALTTHQSLQRLLSSDFEEVQPPMDVPFVIRETARKYQHTVAQLTVWRKK</sequence>
<dbReference type="EMBL" id="UGGO01000002">
    <property type="protein sequence ID" value="STS10449.1"/>
    <property type="molecule type" value="Genomic_DNA"/>
</dbReference>
<gene>
    <name evidence="1" type="ORF">NCTC12157_05048</name>
</gene>
<organism evidence="1 2">
    <name type="scientific">Ewingella americana</name>
    <dbReference type="NCBI Taxonomy" id="41202"/>
    <lineage>
        <taxon>Bacteria</taxon>
        <taxon>Pseudomonadati</taxon>
        <taxon>Pseudomonadota</taxon>
        <taxon>Gammaproteobacteria</taxon>
        <taxon>Enterobacterales</taxon>
        <taxon>Yersiniaceae</taxon>
        <taxon>Ewingella</taxon>
    </lineage>
</organism>
<dbReference type="AlphaFoldDB" id="A0A377TDH1"/>
<accession>A0A377TDH1</accession>
<name>A0A377TDH1_9GAMM</name>
<proteinExistence type="predicted"/>
<dbReference type="Proteomes" id="UP000254304">
    <property type="component" value="Unassembled WGS sequence"/>
</dbReference>
<protein>
    <submittedName>
        <fullName evidence="1">Uncharacterized protein</fullName>
    </submittedName>
</protein>